<dbReference type="EMBL" id="BTRK01000001">
    <property type="protein sequence ID" value="GMR33689.1"/>
    <property type="molecule type" value="Genomic_DNA"/>
</dbReference>
<organism evidence="2 3">
    <name type="scientific">Pristionchus mayeri</name>
    <dbReference type="NCBI Taxonomy" id="1317129"/>
    <lineage>
        <taxon>Eukaryota</taxon>
        <taxon>Metazoa</taxon>
        <taxon>Ecdysozoa</taxon>
        <taxon>Nematoda</taxon>
        <taxon>Chromadorea</taxon>
        <taxon>Rhabditida</taxon>
        <taxon>Rhabditina</taxon>
        <taxon>Diplogasteromorpha</taxon>
        <taxon>Diplogasteroidea</taxon>
        <taxon>Neodiplogasteridae</taxon>
        <taxon>Pristionchus</taxon>
    </lineage>
</organism>
<gene>
    <name evidence="2" type="ORF">PMAYCL1PPCAC_03884</name>
</gene>
<dbReference type="PANTHER" id="PTHR31507:SF3">
    <property type="entry name" value="TIL DOMAIN-CONTAINING PROTEIN"/>
    <property type="match status" value="1"/>
</dbReference>
<evidence type="ECO:0000313" key="3">
    <source>
        <dbReference type="Proteomes" id="UP001328107"/>
    </source>
</evidence>
<feature type="signal peptide" evidence="1">
    <location>
        <begin position="1"/>
        <end position="21"/>
    </location>
</feature>
<evidence type="ECO:0000256" key="1">
    <source>
        <dbReference type="SAM" id="SignalP"/>
    </source>
</evidence>
<keyword evidence="1" id="KW-0732">Signal</keyword>
<reference evidence="3" key="1">
    <citation type="submission" date="2022-10" db="EMBL/GenBank/DDBJ databases">
        <title>Genome assembly of Pristionchus species.</title>
        <authorList>
            <person name="Yoshida K."/>
            <person name="Sommer R.J."/>
        </authorList>
    </citation>
    <scope>NUCLEOTIDE SEQUENCE [LARGE SCALE GENOMIC DNA]</scope>
    <source>
        <strain evidence="3">RS5460</strain>
    </source>
</reference>
<dbReference type="PANTHER" id="PTHR31507">
    <property type="entry name" value="PROTEIN CBG15923"/>
    <property type="match status" value="1"/>
</dbReference>
<accession>A0AAN4Z5V2</accession>
<name>A0AAN4Z5V2_9BILA</name>
<feature type="non-terminal residue" evidence="2">
    <location>
        <position position="1"/>
    </location>
</feature>
<sequence length="105" mass="11274">RFLTMNRLLVVLALVVVSVVAVEQWTAWTEVKDAPCSDTCGYCGRQLVAERTCPVLGKCSGASRRYEECGSKMCGFPRNTCCSGYVKGLPDGINFECIALGATAA</sequence>
<protein>
    <submittedName>
        <fullName evidence="2">Uncharacterized protein</fullName>
    </submittedName>
</protein>
<feature type="chain" id="PRO_5042830120" evidence="1">
    <location>
        <begin position="22"/>
        <end position="105"/>
    </location>
</feature>
<proteinExistence type="predicted"/>
<dbReference type="AlphaFoldDB" id="A0AAN4Z5V2"/>
<dbReference type="Proteomes" id="UP001328107">
    <property type="component" value="Unassembled WGS sequence"/>
</dbReference>
<evidence type="ECO:0000313" key="2">
    <source>
        <dbReference type="EMBL" id="GMR33689.1"/>
    </source>
</evidence>
<comment type="caution">
    <text evidence="2">The sequence shown here is derived from an EMBL/GenBank/DDBJ whole genome shotgun (WGS) entry which is preliminary data.</text>
</comment>
<keyword evidence="3" id="KW-1185">Reference proteome</keyword>